<dbReference type="GO" id="GO:0005975">
    <property type="term" value="P:carbohydrate metabolic process"/>
    <property type="evidence" value="ECO:0007669"/>
    <property type="project" value="InterPro"/>
</dbReference>
<organism evidence="1">
    <name type="scientific">Cereibacter sphaeroides (strain ATCC 17025 / ATH 2.4.3)</name>
    <name type="common">Rhodobacter sphaeroides</name>
    <dbReference type="NCBI Taxonomy" id="349102"/>
    <lineage>
        <taxon>Bacteria</taxon>
        <taxon>Pseudomonadati</taxon>
        <taxon>Pseudomonadota</taxon>
        <taxon>Alphaproteobacteria</taxon>
        <taxon>Rhodobacterales</taxon>
        <taxon>Paracoccaceae</taxon>
        <taxon>Cereibacter</taxon>
    </lineage>
</organism>
<dbReference type="HOGENOM" id="CLU_251782_0_0_5"/>
<accession>A4WZV5</accession>
<geneLocation type="plasmid" evidence="1">
    <name>pRSPA02</name>
</geneLocation>
<name>A4WZV5_CERS5</name>
<reference evidence="1" key="1">
    <citation type="submission" date="2007-04" db="EMBL/GenBank/DDBJ databases">
        <title>Complete sequence of plasmid pRSPA02 of Rhodobacter sphaeroides ATCC 17025.</title>
        <authorList>
            <consortium name="US DOE Joint Genome Institute"/>
            <person name="Copeland A."/>
            <person name="Lucas S."/>
            <person name="Lapidus A."/>
            <person name="Barry K."/>
            <person name="Detter J.C."/>
            <person name="Glavina del Rio T."/>
            <person name="Hammon N."/>
            <person name="Israni S."/>
            <person name="Dalin E."/>
            <person name="Tice H."/>
            <person name="Pitluck S."/>
            <person name="Chertkov O."/>
            <person name="Brettin T."/>
            <person name="Bruce D."/>
            <person name="Han C."/>
            <person name="Schmutz J."/>
            <person name="Larimer F."/>
            <person name="Land M."/>
            <person name="Hauser L."/>
            <person name="Kyrpides N."/>
            <person name="Kim E."/>
            <person name="Richardson P."/>
            <person name="Mackenzie C."/>
            <person name="Choudhary M."/>
            <person name="Donohue T.J."/>
            <person name="Kaplan S."/>
        </authorList>
    </citation>
    <scope>NUCLEOTIDE SEQUENCE [LARGE SCALE GENOMIC DNA]</scope>
    <source>
        <strain evidence="1">ATCC 17025</strain>
        <plasmid evidence="1">pRSPA02</plasmid>
    </source>
</reference>
<dbReference type="InterPro" id="IPR018511">
    <property type="entry name" value="Hemolysin-typ_Ca-bd_CS"/>
</dbReference>
<dbReference type="PROSITE" id="PS00330">
    <property type="entry name" value="HEMOLYSIN_CALCIUM"/>
    <property type="match status" value="1"/>
</dbReference>
<dbReference type="BioCyc" id="RSPH349102:G1G8M-4195-MONOMER"/>
<proteinExistence type="predicted"/>
<dbReference type="InterPro" id="IPR011049">
    <property type="entry name" value="Serralysin-like_metalloprot_C"/>
</dbReference>
<dbReference type="KEGG" id="rsq:Rsph17025_4067"/>
<dbReference type="SUPFAM" id="SSF51120">
    <property type="entry name" value="beta-Roll"/>
    <property type="match status" value="1"/>
</dbReference>
<dbReference type="Gene3D" id="2.150.10.10">
    <property type="entry name" value="Serralysin-like metalloprotease, C-terminal"/>
    <property type="match status" value="1"/>
</dbReference>
<dbReference type="SUPFAM" id="SSF88713">
    <property type="entry name" value="Glycoside hydrolase/deacetylase"/>
    <property type="match status" value="1"/>
</dbReference>
<keyword evidence="1" id="KW-0614">Plasmid</keyword>
<dbReference type="InterPro" id="IPR011330">
    <property type="entry name" value="Glyco_hydro/deAcase_b/a-brl"/>
</dbReference>
<protein>
    <submittedName>
        <fullName evidence="1">Uncharacterized protein</fullName>
    </submittedName>
</protein>
<dbReference type="CDD" id="cd10934">
    <property type="entry name" value="CE4_cadherin_MopE_like_N"/>
    <property type="match status" value="1"/>
</dbReference>
<evidence type="ECO:0000313" key="1">
    <source>
        <dbReference type="EMBL" id="ABP72919.1"/>
    </source>
</evidence>
<sequence length="1442" mass="149859">MVTYSLNGSLDDWTSEKQLGTAAIDGSTYALYGDLAGDSFVFALSTDGVPIGQGTTLWLDTDIDRSTGYQIWGFTGGTEYNINIGPDGIPRLYSGAAGETLVAELPHATNADRTTLEIAVPRALLAGTPGALRVYADVNDSVFIPLSYDTMNLIVGGAETVGSLTIDGSLADWDSGKRLDSEATGSPGFALYGDVQEDSFVFAITSDGIPIGANTTIWLDTDLSPATGYQIWGFAGGAEYNINFGADGIPRLYTGAAGETLVGTLSHAANAAGTVVEIVVPRSLLAGSPQAVRVLADVNDGIFIPNSYSGSNIVLGKSVGTRTLDGALADWTEAQRLDTPATGAEGYALYGTEEAGHFLFAISSTAAPIGANTTIWLDTDLNRGTGYQIWGFAGGADYNINIGADGIPRLYTGAAGETFVADLDFVRSGDGRILEVAVPQGLLGDAQAVRVLADVNDSVFIPNDYAGSNIIVGQDPVTVGTVTLDGALGDWTEATRLDTPATGAAGYAFHGDLQGESFLFAIASDGTPIGANTTIWLDTDLNTATGYQIWGVVGGADYNINLGADGIARLYSGAAGETLVAELRYGTNAARTAIEIEVPRALIGAPGQVRVLADVNDSTFLPNDYASANLVVGAPPPAAGPNGQMRVAIVYSETTAANFYDLTAYGQLFMAMQNQAMQAGVPFDILSEADLKDAALLGQYGAIVFPGLSHVKLEDLDAITSALQAVKASGVGLIAAGNFLTNAADGSAIAGDSYARMKSLLGVTLDAYGSTEGLGLKAAGGSNPVLEGYAPGEVVGQYGNISYLTFRDVTGSGQTLFEEVVTNGGTSSSHAAVIATGAGGGPRNVHFATDAIIGNNNILGEVIDWVIQGDGIDVSLQLTRGTSLFHSRNDMDQSQEIWDVVEQNPGIYDAMLPIIEDWYERFGFVGSYYVNIGAEPPDQQTNWAVSLPYYQRILALESEIGVHSTTHPHDTNELLADTPEILALFARVDPRNPGAVDPASLTPAERQLLYSSHIFQFEYSRLLLEQKLGIDIPGAAVPGAPEKLATSREIIRFFDYLSGGYSGVGAGYPGAFGYLTPDDRGGVYLAPNMSFDFSLIGFRDMTPEQASAVWAEEYARIASHATTPIFLFPWHDYGPTNWNIGDPSQVYTLEMFESVIARAAADGAEFVTGADLARRIASFEASDLQVSVSGGTVTATVTSNDAGRFALDFDGQTIASAGNWYAWNGDSLLVARNGGSFTVTLGTAPADVTRLAELPQRAELVSVSGDGSDLGFTLDGVGTARVVLQAQGSRVVVVTGADSGAVAGQNLSLGFAAVGSHSVTVDYRAGGLVAGTAAAEILLGGALADSLRGAGGNDTLSGGGGADDFVFASGGGRDTVLDFASGSDRLVFSQSLGSSAAEILARFQTTTDGLLATFTGGERVLLAGLTTGDLQLGDIYVDTLLA</sequence>
<dbReference type="EMBL" id="CP000663">
    <property type="protein sequence ID" value="ABP72919.1"/>
    <property type="molecule type" value="Genomic_DNA"/>
</dbReference>
<gene>
    <name evidence="1" type="ordered locus">Rsph17025_4067</name>
</gene>